<evidence type="ECO:0000256" key="3">
    <source>
        <dbReference type="SAM" id="Coils"/>
    </source>
</evidence>
<dbReference type="VEuPathDB" id="FungiDB:SPPG_03549"/>
<dbReference type="EMBL" id="KQ257454">
    <property type="protein sequence ID" value="KND01756.1"/>
    <property type="molecule type" value="Genomic_DNA"/>
</dbReference>
<protein>
    <recommendedName>
        <fullName evidence="5">BZIP domain-containing protein</fullName>
    </recommendedName>
</protein>
<dbReference type="InterPro" id="IPR050936">
    <property type="entry name" value="AP-1-like"/>
</dbReference>
<evidence type="ECO:0000256" key="1">
    <source>
        <dbReference type="ARBA" id="ARBA00004123"/>
    </source>
</evidence>
<dbReference type="Pfam" id="PF00170">
    <property type="entry name" value="bZIP_1"/>
    <property type="match status" value="1"/>
</dbReference>
<evidence type="ECO:0000313" key="7">
    <source>
        <dbReference type="Proteomes" id="UP000053201"/>
    </source>
</evidence>
<dbReference type="GO" id="GO:0001228">
    <property type="term" value="F:DNA-binding transcription activator activity, RNA polymerase II-specific"/>
    <property type="evidence" value="ECO:0007669"/>
    <property type="project" value="TreeGrafter"/>
</dbReference>
<dbReference type="CDD" id="cd14688">
    <property type="entry name" value="bZIP_YAP"/>
    <property type="match status" value="1"/>
</dbReference>
<keyword evidence="2" id="KW-0539">Nucleus</keyword>
<feature type="compositionally biased region" description="Low complexity" evidence="4">
    <location>
        <begin position="284"/>
        <end position="304"/>
    </location>
</feature>
<feature type="region of interest" description="Disordered" evidence="4">
    <location>
        <begin position="284"/>
        <end position="305"/>
    </location>
</feature>
<dbReference type="Proteomes" id="UP000053201">
    <property type="component" value="Unassembled WGS sequence"/>
</dbReference>
<feature type="domain" description="BZIP" evidence="5">
    <location>
        <begin position="81"/>
        <end position="96"/>
    </location>
</feature>
<feature type="compositionally biased region" description="Polar residues" evidence="4">
    <location>
        <begin position="207"/>
        <end position="230"/>
    </location>
</feature>
<dbReference type="InterPro" id="IPR046347">
    <property type="entry name" value="bZIP_sf"/>
</dbReference>
<comment type="subcellular location">
    <subcellularLocation>
        <location evidence="1">Nucleus</location>
    </subcellularLocation>
</comment>
<reference evidence="6 7" key="1">
    <citation type="submission" date="2009-08" db="EMBL/GenBank/DDBJ databases">
        <title>The Genome Sequence of Spizellomyces punctatus strain DAOM BR117.</title>
        <authorList>
            <consortium name="The Broad Institute Genome Sequencing Platform"/>
            <person name="Russ C."/>
            <person name="Cuomo C."/>
            <person name="Shea T."/>
            <person name="Young S.K."/>
            <person name="Zeng Q."/>
            <person name="Koehrsen M."/>
            <person name="Haas B."/>
            <person name="Borodovsky M."/>
            <person name="Guigo R."/>
            <person name="Alvarado L."/>
            <person name="Berlin A."/>
            <person name="Bochicchio J."/>
            <person name="Borenstein D."/>
            <person name="Chapman S."/>
            <person name="Chen Z."/>
            <person name="Engels R."/>
            <person name="Freedman E."/>
            <person name="Gellesch M."/>
            <person name="Goldberg J."/>
            <person name="Griggs A."/>
            <person name="Gujja S."/>
            <person name="Heiman D."/>
            <person name="Hepburn T."/>
            <person name="Howarth C."/>
            <person name="Jen D."/>
            <person name="Larson L."/>
            <person name="Lewis B."/>
            <person name="Mehta T."/>
            <person name="Park D."/>
            <person name="Pearson M."/>
            <person name="Roberts A."/>
            <person name="Saif S."/>
            <person name="Shenoy N."/>
            <person name="Sisk P."/>
            <person name="Stolte C."/>
            <person name="Sykes S."/>
            <person name="Thomson T."/>
            <person name="Walk T."/>
            <person name="White J."/>
            <person name="Yandava C."/>
            <person name="Burger G."/>
            <person name="Gray M.W."/>
            <person name="Holland P.W.H."/>
            <person name="King N."/>
            <person name="Lang F.B.F."/>
            <person name="Roger A.J."/>
            <person name="Ruiz-Trillo I."/>
            <person name="Lander E."/>
            <person name="Nusbaum C."/>
        </authorList>
    </citation>
    <scope>NUCLEOTIDE SEQUENCE [LARGE SCALE GENOMIC DNA]</scope>
    <source>
        <strain evidence="6 7">DAOM BR117</strain>
    </source>
</reference>
<gene>
    <name evidence="6" type="ORF">SPPG_03549</name>
</gene>
<organism evidence="6 7">
    <name type="scientific">Spizellomyces punctatus (strain DAOM BR117)</name>
    <dbReference type="NCBI Taxonomy" id="645134"/>
    <lineage>
        <taxon>Eukaryota</taxon>
        <taxon>Fungi</taxon>
        <taxon>Fungi incertae sedis</taxon>
        <taxon>Chytridiomycota</taxon>
        <taxon>Chytridiomycota incertae sedis</taxon>
        <taxon>Chytridiomycetes</taxon>
        <taxon>Spizellomycetales</taxon>
        <taxon>Spizellomycetaceae</taxon>
        <taxon>Spizellomyces</taxon>
    </lineage>
</organism>
<feature type="compositionally biased region" description="Low complexity" evidence="4">
    <location>
        <begin position="367"/>
        <end position="378"/>
    </location>
</feature>
<dbReference type="Gene3D" id="1.20.5.170">
    <property type="match status" value="1"/>
</dbReference>
<dbReference type="GO" id="GO:0090575">
    <property type="term" value="C:RNA polymerase II transcription regulator complex"/>
    <property type="evidence" value="ECO:0007669"/>
    <property type="project" value="TreeGrafter"/>
</dbReference>
<dbReference type="RefSeq" id="XP_016609795.1">
    <property type="nucleotide sequence ID" value="XM_016751811.1"/>
</dbReference>
<dbReference type="AlphaFoldDB" id="A0A0L0HJW8"/>
<dbReference type="PANTHER" id="PTHR40621">
    <property type="entry name" value="TRANSCRIPTION FACTOR KAPC-RELATED"/>
    <property type="match status" value="1"/>
</dbReference>
<evidence type="ECO:0000313" key="6">
    <source>
        <dbReference type="EMBL" id="KND01756.1"/>
    </source>
</evidence>
<dbReference type="SUPFAM" id="SSF57959">
    <property type="entry name" value="Leucine zipper domain"/>
    <property type="match status" value="1"/>
</dbReference>
<accession>A0A0L0HJW8</accession>
<feature type="compositionally biased region" description="Low complexity" evidence="4">
    <location>
        <begin position="159"/>
        <end position="173"/>
    </location>
</feature>
<evidence type="ECO:0000256" key="4">
    <source>
        <dbReference type="SAM" id="MobiDB-lite"/>
    </source>
</evidence>
<dbReference type="OrthoDB" id="2593073at2759"/>
<feature type="region of interest" description="Disordered" evidence="4">
    <location>
        <begin position="353"/>
        <end position="396"/>
    </location>
</feature>
<feature type="coiled-coil region" evidence="3">
    <location>
        <begin position="94"/>
        <end position="147"/>
    </location>
</feature>
<dbReference type="InParanoid" id="A0A0L0HJW8"/>
<sequence length="482" mass="53541">MNTHQPLVATTSSLSPALFEALAAKHGNLLHLGGTKRPSVQDEGVRKNHAHLPTPIEDGLQGTPLKKKPGRKPATTEPANKRTAQNRAAQRAFRERKERYVKELETRVAQLEQAQTKAETGELVDENSKLRQRVEELETENKLLREVSSFTFEFPPQPSSQQQQQQQQSEQQQNLTPVSDTPKSIPFHFDQPNGSANHKDAPISPASIIQSEPTPFTNHSSPFSTNSANNDLPGLEAESYSLFDDLASSTLSVVSDAEVRDENDLDALLGGIPLGQFSFTEPIQSISQQSQQQQRQQQPQQQQQAAFYNEPNPFSATFSNPFTTENLIFDAEFQDFLSLSAVQTPPIQPLVFASSPAPLTSPEHQRQQQQQQQSSLLWSPPPPTTTTTTSQPSPSSMLVNEFKKKDLVEECSIDELCDIFKAKAQCSEMVHLQNKILQAAEEGKKEEVMDLLLVCKEKKRMHMLRMKAGVTVLPPGLDAPPL</sequence>
<evidence type="ECO:0000256" key="2">
    <source>
        <dbReference type="ARBA" id="ARBA00023242"/>
    </source>
</evidence>
<feature type="region of interest" description="Disordered" evidence="4">
    <location>
        <begin position="50"/>
        <end position="93"/>
    </location>
</feature>
<feature type="compositionally biased region" description="Low complexity" evidence="4">
    <location>
        <begin position="385"/>
        <end position="396"/>
    </location>
</feature>
<proteinExistence type="predicted"/>
<dbReference type="OMA" id="AQKCWAK"/>
<dbReference type="GO" id="GO:0000976">
    <property type="term" value="F:transcription cis-regulatory region binding"/>
    <property type="evidence" value="ECO:0007669"/>
    <property type="project" value="InterPro"/>
</dbReference>
<name>A0A0L0HJW8_SPIPD</name>
<feature type="region of interest" description="Disordered" evidence="4">
    <location>
        <begin position="152"/>
        <end position="232"/>
    </location>
</feature>
<dbReference type="SMART" id="SM00338">
    <property type="entry name" value="BRLZ"/>
    <property type="match status" value="1"/>
</dbReference>
<keyword evidence="3" id="KW-0175">Coiled coil</keyword>
<dbReference type="PROSITE" id="PS00036">
    <property type="entry name" value="BZIP_BASIC"/>
    <property type="match status" value="1"/>
</dbReference>
<dbReference type="STRING" id="645134.A0A0L0HJW8"/>
<dbReference type="GeneID" id="27687058"/>
<dbReference type="eggNOG" id="ENOG502RPD7">
    <property type="taxonomic scope" value="Eukaryota"/>
</dbReference>
<evidence type="ECO:0000259" key="5">
    <source>
        <dbReference type="PROSITE" id="PS00036"/>
    </source>
</evidence>
<keyword evidence="7" id="KW-1185">Reference proteome</keyword>
<dbReference type="InterPro" id="IPR004827">
    <property type="entry name" value="bZIP"/>
</dbReference>
<dbReference type="PANTHER" id="PTHR40621:SF6">
    <property type="entry name" value="AP-1-LIKE TRANSCRIPTION FACTOR YAP1-RELATED"/>
    <property type="match status" value="1"/>
</dbReference>